<evidence type="ECO:0000313" key="2">
    <source>
        <dbReference type="Proteomes" id="UP000324222"/>
    </source>
</evidence>
<name>A0A5B7EKI5_PORTR</name>
<gene>
    <name evidence="1" type="ORF">E2C01_028398</name>
</gene>
<dbReference type="EMBL" id="VSRR010003175">
    <property type="protein sequence ID" value="MPC34991.1"/>
    <property type="molecule type" value="Genomic_DNA"/>
</dbReference>
<organism evidence="1 2">
    <name type="scientific">Portunus trituberculatus</name>
    <name type="common">Swimming crab</name>
    <name type="synonym">Neptunus trituberculatus</name>
    <dbReference type="NCBI Taxonomy" id="210409"/>
    <lineage>
        <taxon>Eukaryota</taxon>
        <taxon>Metazoa</taxon>
        <taxon>Ecdysozoa</taxon>
        <taxon>Arthropoda</taxon>
        <taxon>Crustacea</taxon>
        <taxon>Multicrustacea</taxon>
        <taxon>Malacostraca</taxon>
        <taxon>Eumalacostraca</taxon>
        <taxon>Eucarida</taxon>
        <taxon>Decapoda</taxon>
        <taxon>Pleocyemata</taxon>
        <taxon>Brachyura</taxon>
        <taxon>Eubrachyura</taxon>
        <taxon>Portunoidea</taxon>
        <taxon>Portunidae</taxon>
        <taxon>Portuninae</taxon>
        <taxon>Portunus</taxon>
    </lineage>
</organism>
<dbReference type="AlphaFoldDB" id="A0A5B7EKI5"/>
<sequence>MGTRASQVVAHVDAISSFGTKIISKTANDRKVNEEKLQVSKHFGPMPREQSDLVKIMVHFPEGDSNELEMNSLLINNLKI</sequence>
<comment type="caution">
    <text evidence="1">The sequence shown here is derived from an EMBL/GenBank/DDBJ whole genome shotgun (WGS) entry which is preliminary data.</text>
</comment>
<accession>A0A5B7EKI5</accession>
<dbReference type="Proteomes" id="UP000324222">
    <property type="component" value="Unassembled WGS sequence"/>
</dbReference>
<evidence type="ECO:0000313" key="1">
    <source>
        <dbReference type="EMBL" id="MPC34991.1"/>
    </source>
</evidence>
<protein>
    <submittedName>
        <fullName evidence="1">Uncharacterized protein</fullName>
    </submittedName>
</protein>
<proteinExistence type="predicted"/>
<reference evidence="1 2" key="1">
    <citation type="submission" date="2019-05" db="EMBL/GenBank/DDBJ databases">
        <title>Another draft genome of Portunus trituberculatus and its Hox gene families provides insights of decapod evolution.</title>
        <authorList>
            <person name="Jeong J.-H."/>
            <person name="Song I."/>
            <person name="Kim S."/>
            <person name="Choi T."/>
            <person name="Kim D."/>
            <person name="Ryu S."/>
            <person name="Kim W."/>
        </authorList>
    </citation>
    <scope>NUCLEOTIDE SEQUENCE [LARGE SCALE GENOMIC DNA]</scope>
    <source>
        <tissue evidence="1">Muscle</tissue>
    </source>
</reference>
<keyword evidence="2" id="KW-1185">Reference proteome</keyword>